<dbReference type="AlphaFoldDB" id="A0AAW1JHB9"/>
<dbReference type="Proteomes" id="UP001458880">
    <property type="component" value="Unassembled WGS sequence"/>
</dbReference>
<feature type="region of interest" description="Disordered" evidence="1">
    <location>
        <begin position="1"/>
        <end position="42"/>
    </location>
</feature>
<sequence>MDPTANYSGTSKRRNGPRQTPPFRGLEIPKSAKDGSGKVQDKSVEVGNVCGRRWDVFEWLAPGFDSPTGLPTTGRRVHVVFWKDIV</sequence>
<reference evidence="2 3" key="1">
    <citation type="journal article" date="2024" name="BMC Genomics">
        <title>De novo assembly and annotation of Popillia japonica's genome with initial clues to its potential as an invasive pest.</title>
        <authorList>
            <person name="Cucini C."/>
            <person name="Boschi S."/>
            <person name="Funari R."/>
            <person name="Cardaioli E."/>
            <person name="Iannotti N."/>
            <person name="Marturano G."/>
            <person name="Paoli F."/>
            <person name="Bruttini M."/>
            <person name="Carapelli A."/>
            <person name="Frati F."/>
            <person name="Nardi F."/>
        </authorList>
    </citation>
    <scope>NUCLEOTIDE SEQUENCE [LARGE SCALE GENOMIC DNA]</scope>
    <source>
        <strain evidence="2">DMR45628</strain>
    </source>
</reference>
<feature type="compositionally biased region" description="Polar residues" evidence="1">
    <location>
        <begin position="1"/>
        <end position="10"/>
    </location>
</feature>
<evidence type="ECO:0000256" key="1">
    <source>
        <dbReference type="SAM" id="MobiDB-lite"/>
    </source>
</evidence>
<name>A0AAW1JHB9_POPJA</name>
<keyword evidence="3" id="KW-1185">Reference proteome</keyword>
<gene>
    <name evidence="2" type="ORF">QE152_g29335</name>
</gene>
<comment type="caution">
    <text evidence="2">The sequence shown here is derived from an EMBL/GenBank/DDBJ whole genome shotgun (WGS) entry which is preliminary data.</text>
</comment>
<accession>A0AAW1JHB9</accession>
<protein>
    <submittedName>
        <fullName evidence="2">Uncharacterized protein</fullName>
    </submittedName>
</protein>
<feature type="compositionally biased region" description="Basic and acidic residues" evidence="1">
    <location>
        <begin position="30"/>
        <end position="42"/>
    </location>
</feature>
<evidence type="ECO:0000313" key="3">
    <source>
        <dbReference type="Proteomes" id="UP001458880"/>
    </source>
</evidence>
<proteinExistence type="predicted"/>
<organism evidence="2 3">
    <name type="scientific">Popillia japonica</name>
    <name type="common">Japanese beetle</name>
    <dbReference type="NCBI Taxonomy" id="7064"/>
    <lineage>
        <taxon>Eukaryota</taxon>
        <taxon>Metazoa</taxon>
        <taxon>Ecdysozoa</taxon>
        <taxon>Arthropoda</taxon>
        <taxon>Hexapoda</taxon>
        <taxon>Insecta</taxon>
        <taxon>Pterygota</taxon>
        <taxon>Neoptera</taxon>
        <taxon>Endopterygota</taxon>
        <taxon>Coleoptera</taxon>
        <taxon>Polyphaga</taxon>
        <taxon>Scarabaeiformia</taxon>
        <taxon>Scarabaeidae</taxon>
        <taxon>Rutelinae</taxon>
        <taxon>Popillia</taxon>
    </lineage>
</organism>
<evidence type="ECO:0000313" key="2">
    <source>
        <dbReference type="EMBL" id="KAK9703439.1"/>
    </source>
</evidence>
<dbReference type="EMBL" id="JASPKY010000369">
    <property type="protein sequence ID" value="KAK9703439.1"/>
    <property type="molecule type" value="Genomic_DNA"/>
</dbReference>